<evidence type="ECO:0000256" key="1">
    <source>
        <dbReference type="SAM" id="MobiDB-lite"/>
    </source>
</evidence>
<feature type="region of interest" description="Disordered" evidence="1">
    <location>
        <begin position="64"/>
        <end position="387"/>
    </location>
</feature>
<accession>A0AAJ5YTQ5</accession>
<dbReference type="GO" id="GO:0006808">
    <property type="term" value="P:regulation of nitrogen utilization"/>
    <property type="evidence" value="ECO:0007669"/>
    <property type="project" value="TreeGrafter"/>
</dbReference>
<evidence type="ECO:0000313" key="3">
    <source>
        <dbReference type="EMBL" id="WFC99155.1"/>
    </source>
</evidence>
<dbReference type="GO" id="GO:0005737">
    <property type="term" value="C:cytoplasm"/>
    <property type="evidence" value="ECO:0007669"/>
    <property type="project" value="TreeGrafter"/>
</dbReference>
<dbReference type="GO" id="GO:0031930">
    <property type="term" value="P:mitochondria-nucleus signaling pathway"/>
    <property type="evidence" value="ECO:0007669"/>
    <property type="project" value="TreeGrafter"/>
</dbReference>
<feature type="compositionally biased region" description="Low complexity" evidence="1">
    <location>
        <begin position="644"/>
        <end position="655"/>
    </location>
</feature>
<reference evidence="3 4" key="1">
    <citation type="submission" date="2023-03" db="EMBL/GenBank/DDBJ databases">
        <title>Mating type loci evolution in Malassezia.</title>
        <authorList>
            <person name="Coelho M.A."/>
        </authorList>
    </citation>
    <scope>NUCLEOTIDE SEQUENCE [LARGE SCALE GENOMIC DNA]</scope>
    <source>
        <strain evidence="3 4">CBS 9725</strain>
    </source>
</reference>
<feature type="compositionally biased region" description="Polar residues" evidence="1">
    <location>
        <begin position="273"/>
        <end position="285"/>
    </location>
</feature>
<sequence>MDKLHPILAVSWSKLADLNTDDVNEVARFWNVFTKCKEALEEGRRFENLSWRLWFRQSQHYHQHHSSHPAKHTTQQLHGNSQLSEPELSTDESVCSEDSEGDATISHRTTSGSGNLERPKSSNAFTTVIPSPELPAPWEKDIEKRVKEARLRRSNTDSNAARHSSEPDHDVLSDKDKSSPGILSMSATPNATSAYAAGTITPRAPTPHSSADPWNSVKEQANQHEKHELSPTDSTAMGHANFSNTPQLTPIYDSKTDSNPQLGSHPEHLGACSETSTPRVLSSALSEKDTHNTLPPKDLVSEPNPDSPHPSPPQTQGSAAGESRHKTKTTAESSARLSKRSDSRSDTHQRTTGALQGRGNRSRRSQEAIKQKSHERLAARAAKGGNASRAQIMQMLAMTHAEPGGKATEPSNKKRASIVFTTGADEASDEEEAKTSQPVSKPDDDEWSEVDEEEEKRMRIAKRAEAKRARREREERERIEMFKKRPIRSMSLADLSSVQPSASSSSTTLEKDQIPQTRGLLSTIFHPPNQQQGLLSRNSVHNLPSNPVKSSRNPSTRNPMSGKTLNLSALPERKGSNTETNRNPSAPSYVDLSMARRHSNQIDSNLASRSKSAIALPMLNMTALRSTTGRSGVDARNAEAIQRSASSQSTATNTSGEETPPSPAQPKNPPSRVTMPDNRRSQTTSAIGTHGYSQRSKSSTALARLAALANISTEAPAANEPRSGLGLMALRPKLHKADNSSESLSHASSASSSLAEDQGPFLSVETDLNQSDDYLNLKRVPQPESATTSPISSSLSAIDTPVPTLQSPRTTRQNMLRDELSESLRQNLLWERKSRARLLGMGDALPSGDNSGSTTPVPSRRSASQSHTKSHNDLRMYEEQSFHHKGW</sequence>
<feature type="compositionally biased region" description="Polar residues" evidence="1">
    <location>
        <begin position="528"/>
        <end position="567"/>
    </location>
</feature>
<feature type="compositionally biased region" description="Basic and acidic residues" evidence="1">
    <location>
        <begin position="163"/>
        <end position="178"/>
    </location>
</feature>
<feature type="compositionally biased region" description="Polar residues" evidence="1">
    <location>
        <begin position="803"/>
        <end position="814"/>
    </location>
</feature>
<feature type="compositionally biased region" description="Low complexity" evidence="1">
    <location>
        <begin position="496"/>
        <end position="506"/>
    </location>
</feature>
<feature type="compositionally biased region" description="Low complexity" evidence="1">
    <location>
        <begin position="740"/>
        <end position="756"/>
    </location>
</feature>
<dbReference type="Pfam" id="PF08550">
    <property type="entry name" value="GATA_AreA"/>
    <property type="match status" value="1"/>
</dbReference>
<feature type="compositionally biased region" description="Polar residues" evidence="1">
    <location>
        <begin position="72"/>
        <end position="84"/>
    </location>
</feature>
<feature type="compositionally biased region" description="Basic and acidic residues" evidence="1">
    <location>
        <begin position="870"/>
        <end position="887"/>
    </location>
</feature>
<feature type="compositionally biased region" description="Acidic residues" evidence="1">
    <location>
        <begin position="88"/>
        <end position="101"/>
    </location>
</feature>
<dbReference type="InterPro" id="IPR013860">
    <property type="entry name" value="AreA_GATA"/>
</dbReference>
<evidence type="ECO:0000259" key="2">
    <source>
        <dbReference type="Pfam" id="PF08550"/>
    </source>
</evidence>
<gene>
    <name evidence="3" type="ORF">MYAM1_001897</name>
</gene>
<feature type="region of interest" description="Disordered" evidence="1">
    <location>
        <begin position="491"/>
        <end position="588"/>
    </location>
</feature>
<feature type="region of interest" description="Disordered" evidence="1">
    <location>
        <begin position="640"/>
        <end position="698"/>
    </location>
</feature>
<feature type="compositionally biased region" description="Polar residues" evidence="1">
    <location>
        <begin position="577"/>
        <end position="586"/>
    </location>
</feature>
<feature type="compositionally biased region" description="Acidic residues" evidence="1">
    <location>
        <begin position="443"/>
        <end position="454"/>
    </location>
</feature>
<feature type="region of interest" description="Disordered" evidence="1">
    <location>
        <begin position="778"/>
        <end position="814"/>
    </location>
</feature>
<feature type="compositionally biased region" description="Polar residues" evidence="1">
    <location>
        <begin position="207"/>
        <end position="220"/>
    </location>
</feature>
<feature type="compositionally biased region" description="Basic and acidic residues" evidence="1">
    <location>
        <begin position="221"/>
        <end position="230"/>
    </location>
</feature>
<feature type="region of interest" description="Disordered" evidence="1">
    <location>
        <begin position="423"/>
        <end position="456"/>
    </location>
</feature>
<dbReference type="PANTHER" id="PTHR28014">
    <property type="entry name" value="NEGATIVE REGULATOR OF RAS-CAMP PATHWAY"/>
    <property type="match status" value="1"/>
</dbReference>
<protein>
    <recommendedName>
        <fullName evidence="2">Nitrogen regulatory protein areA GATA-like domain-containing protein</fullName>
    </recommendedName>
</protein>
<feature type="compositionally biased region" description="Low complexity" evidence="1">
    <location>
        <begin position="785"/>
        <end position="798"/>
    </location>
</feature>
<feature type="compositionally biased region" description="Polar residues" evidence="1">
    <location>
        <begin position="231"/>
        <end position="248"/>
    </location>
</feature>
<proteinExistence type="predicted"/>
<dbReference type="EMBL" id="CP119944">
    <property type="protein sequence ID" value="WFC99155.1"/>
    <property type="molecule type" value="Genomic_DNA"/>
</dbReference>
<dbReference type="AlphaFoldDB" id="A0AAJ5YTQ5"/>
<dbReference type="InterPro" id="IPR053043">
    <property type="entry name" value="Ras-cAMP_regulatory"/>
</dbReference>
<feature type="region of interest" description="Disordered" evidence="1">
    <location>
        <begin position="736"/>
        <end position="758"/>
    </location>
</feature>
<feature type="compositionally biased region" description="Basic and acidic residues" evidence="1">
    <location>
        <begin position="138"/>
        <end position="155"/>
    </location>
</feature>
<organism evidence="3 4">
    <name type="scientific">Malassezia yamatoensis</name>
    <dbReference type="NCBI Taxonomy" id="253288"/>
    <lineage>
        <taxon>Eukaryota</taxon>
        <taxon>Fungi</taxon>
        <taxon>Dikarya</taxon>
        <taxon>Basidiomycota</taxon>
        <taxon>Ustilaginomycotina</taxon>
        <taxon>Malasseziomycetes</taxon>
        <taxon>Malasseziales</taxon>
        <taxon>Malasseziaceae</taxon>
        <taxon>Malassezia</taxon>
    </lineage>
</organism>
<feature type="compositionally biased region" description="Polar residues" evidence="1">
    <location>
        <begin position="848"/>
        <end position="867"/>
    </location>
</feature>
<keyword evidence="4" id="KW-1185">Reference proteome</keyword>
<name>A0AAJ5YTQ5_9BASI</name>
<feature type="region of interest" description="Disordered" evidence="1">
    <location>
        <begin position="841"/>
        <end position="887"/>
    </location>
</feature>
<feature type="domain" description="Nitrogen regulatory protein areA GATA-like" evidence="2">
    <location>
        <begin position="30"/>
        <end position="56"/>
    </location>
</feature>
<dbReference type="PANTHER" id="PTHR28014:SF1">
    <property type="entry name" value="NEGATIVE REGULATOR OF RAS-CAMP PATHWAY"/>
    <property type="match status" value="1"/>
</dbReference>
<feature type="compositionally biased region" description="Pro residues" evidence="1">
    <location>
        <begin position="660"/>
        <end position="669"/>
    </location>
</feature>
<feature type="compositionally biased region" description="Polar residues" evidence="1">
    <location>
        <begin position="681"/>
        <end position="698"/>
    </location>
</feature>
<dbReference type="GO" id="GO:0000122">
    <property type="term" value="P:negative regulation of transcription by RNA polymerase II"/>
    <property type="evidence" value="ECO:0007669"/>
    <property type="project" value="TreeGrafter"/>
</dbReference>
<feature type="compositionally biased region" description="Basic and acidic residues" evidence="1">
    <location>
        <begin position="339"/>
        <end position="349"/>
    </location>
</feature>
<evidence type="ECO:0000313" key="4">
    <source>
        <dbReference type="Proteomes" id="UP001219567"/>
    </source>
</evidence>
<dbReference type="Proteomes" id="UP001219567">
    <property type="component" value="Chromosome 2"/>
</dbReference>
<feature type="compositionally biased region" description="Basic and acidic residues" evidence="1">
    <location>
        <begin position="364"/>
        <end position="378"/>
    </location>
</feature>